<accession>E9GQT5</accession>
<dbReference type="Proteomes" id="UP000000305">
    <property type="component" value="Unassembled WGS sequence"/>
</dbReference>
<reference evidence="2 3" key="1">
    <citation type="journal article" date="2011" name="Science">
        <title>The ecoresponsive genome of Daphnia pulex.</title>
        <authorList>
            <person name="Colbourne J.K."/>
            <person name="Pfrender M.E."/>
            <person name="Gilbert D."/>
            <person name="Thomas W.K."/>
            <person name="Tucker A."/>
            <person name="Oakley T.H."/>
            <person name="Tokishita S."/>
            <person name="Aerts A."/>
            <person name="Arnold G.J."/>
            <person name="Basu M.K."/>
            <person name="Bauer D.J."/>
            <person name="Caceres C.E."/>
            <person name="Carmel L."/>
            <person name="Casola C."/>
            <person name="Choi J.H."/>
            <person name="Detter J.C."/>
            <person name="Dong Q."/>
            <person name="Dusheyko S."/>
            <person name="Eads B.D."/>
            <person name="Frohlich T."/>
            <person name="Geiler-Samerotte K.A."/>
            <person name="Gerlach D."/>
            <person name="Hatcher P."/>
            <person name="Jogdeo S."/>
            <person name="Krijgsveld J."/>
            <person name="Kriventseva E.V."/>
            <person name="Kultz D."/>
            <person name="Laforsch C."/>
            <person name="Lindquist E."/>
            <person name="Lopez J."/>
            <person name="Manak J.R."/>
            <person name="Muller J."/>
            <person name="Pangilinan J."/>
            <person name="Patwardhan R.P."/>
            <person name="Pitluck S."/>
            <person name="Pritham E.J."/>
            <person name="Rechtsteiner A."/>
            <person name="Rho M."/>
            <person name="Rogozin I.B."/>
            <person name="Sakarya O."/>
            <person name="Salamov A."/>
            <person name="Schaack S."/>
            <person name="Shapiro H."/>
            <person name="Shiga Y."/>
            <person name="Skalitzky C."/>
            <person name="Smith Z."/>
            <person name="Souvorov A."/>
            <person name="Sung W."/>
            <person name="Tang Z."/>
            <person name="Tsuchiya D."/>
            <person name="Tu H."/>
            <person name="Vos H."/>
            <person name="Wang M."/>
            <person name="Wolf Y.I."/>
            <person name="Yamagata H."/>
            <person name="Yamada T."/>
            <person name="Ye Y."/>
            <person name="Shaw J.R."/>
            <person name="Andrews J."/>
            <person name="Crease T.J."/>
            <person name="Tang H."/>
            <person name="Lucas S.M."/>
            <person name="Robertson H.M."/>
            <person name="Bork P."/>
            <person name="Koonin E.V."/>
            <person name="Zdobnov E.M."/>
            <person name="Grigoriev I.V."/>
            <person name="Lynch M."/>
            <person name="Boore J.L."/>
        </authorList>
    </citation>
    <scope>NUCLEOTIDE SEQUENCE [LARGE SCALE GENOMIC DNA]</scope>
</reference>
<protein>
    <submittedName>
        <fullName evidence="2">Uncharacterized protein</fullName>
    </submittedName>
</protein>
<keyword evidence="3" id="KW-1185">Reference proteome</keyword>
<dbReference type="KEGG" id="dpx:DAPPUDRAFT_320663"/>
<feature type="compositionally biased region" description="Low complexity" evidence="1">
    <location>
        <begin position="50"/>
        <end position="59"/>
    </location>
</feature>
<dbReference type="AlphaFoldDB" id="E9GQT5"/>
<gene>
    <name evidence="2" type="ORF">DAPPUDRAFT_320663</name>
</gene>
<evidence type="ECO:0000256" key="1">
    <source>
        <dbReference type="SAM" id="MobiDB-lite"/>
    </source>
</evidence>
<feature type="region of interest" description="Disordered" evidence="1">
    <location>
        <begin position="36"/>
        <end position="62"/>
    </location>
</feature>
<evidence type="ECO:0000313" key="2">
    <source>
        <dbReference type="EMBL" id="EFX78276.1"/>
    </source>
</evidence>
<sequence>MVFPPGAQIAYIQPQQQFQDHTTQQPSHIAETSSLLVPGTAPAPPELHSAAETATSSTSPVKVENRVVSNAASVSFPVATTMPAEPIPASKLADTHKSLLQVTSPDELTVYNDSTLKITE</sequence>
<dbReference type="EMBL" id="GL732558">
    <property type="protein sequence ID" value="EFX78276.1"/>
    <property type="molecule type" value="Genomic_DNA"/>
</dbReference>
<dbReference type="HOGENOM" id="CLU_2051954_0_0_1"/>
<dbReference type="InParanoid" id="E9GQT5"/>
<name>E9GQT5_DAPPU</name>
<proteinExistence type="predicted"/>
<evidence type="ECO:0000313" key="3">
    <source>
        <dbReference type="Proteomes" id="UP000000305"/>
    </source>
</evidence>
<organism evidence="2 3">
    <name type="scientific">Daphnia pulex</name>
    <name type="common">Water flea</name>
    <dbReference type="NCBI Taxonomy" id="6669"/>
    <lineage>
        <taxon>Eukaryota</taxon>
        <taxon>Metazoa</taxon>
        <taxon>Ecdysozoa</taxon>
        <taxon>Arthropoda</taxon>
        <taxon>Crustacea</taxon>
        <taxon>Branchiopoda</taxon>
        <taxon>Diplostraca</taxon>
        <taxon>Cladocera</taxon>
        <taxon>Anomopoda</taxon>
        <taxon>Daphniidae</taxon>
        <taxon>Daphnia</taxon>
    </lineage>
</organism>